<organism evidence="1 2">
    <name type="scientific">Aspergillus melleus</name>
    <dbReference type="NCBI Taxonomy" id="138277"/>
    <lineage>
        <taxon>Eukaryota</taxon>
        <taxon>Fungi</taxon>
        <taxon>Dikarya</taxon>
        <taxon>Ascomycota</taxon>
        <taxon>Pezizomycotina</taxon>
        <taxon>Eurotiomycetes</taxon>
        <taxon>Eurotiomycetidae</taxon>
        <taxon>Eurotiales</taxon>
        <taxon>Aspergillaceae</taxon>
        <taxon>Aspergillus</taxon>
        <taxon>Aspergillus subgen. Circumdati</taxon>
    </lineage>
</organism>
<accession>A0ACC3AZG0</accession>
<comment type="caution">
    <text evidence="1">The sequence shown here is derived from an EMBL/GenBank/DDBJ whole genome shotgun (WGS) entry which is preliminary data.</text>
</comment>
<dbReference type="Proteomes" id="UP001177260">
    <property type="component" value="Unassembled WGS sequence"/>
</dbReference>
<gene>
    <name evidence="1" type="ORF">N8T08_006722</name>
</gene>
<sequence>MKKTPTVKRQLPKNQQLNAIEYRCLQSITLASASFERALKRGWKEGTSLLEKGSVEIPADGWDLEAFLILIDIFHARPQKVPKAVSLELLAKVTVLADYYECQESVKFFASKWFNLLDDEPLPKDHRDLMLSLWITWVFKQS</sequence>
<dbReference type="EMBL" id="JAOPJF010000040">
    <property type="protein sequence ID" value="KAK1143394.1"/>
    <property type="molecule type" value="Genomic_DNA"/>
</dbReference>
<protein>
    <submittedName>
        <fullName evidence="1">Uncharacterized protein</fullName>
    </submittedName>
</protein>
<evidence type="ECO:0000313" key="2">
    <source>
        <dbReference type="Proteomes" id="UP001177260"/>
    </source>
</evidence>
<name>A0ACC3AZG0_9EURO</name>
<evidence type="ECO:0000313" key="1">
    <source>
        <dbReference type="EMBL" id="KAK1143394.1"/>
    </source>
</evidence>
<proteinExistence type="predicted"/>
<keyword evidence="2" id="KW-1185">Reference proteome</keyword>
<reference evidence="1 2" key="1">
    <citation type="journal article" date="2023" name="ACS Omega">
        <title>Identification of the Neoaspergillic Acid Biosynthesis Gene Cluster by Establishing an In Vitro CRISPR-Ribonucleoprotein Genetic System in Aspergillus melleus.</title>
        <authorList>
            <person name="Yuan B."/>
            <person name="Grau M.F."/>
            <person name="Murata R.M."/>
            <person name="Torok T."/>
            <person name="Venkateswaran K."/>
            <person name="Stajich J.E."/>
            <person name="Wang C.C.C."/>
        </authorList>
    </citation>
    <scope>NUCLEOTIDE SEQUENCE [LARGE SCALE GENOMIC DNA]</scope>
    <source>
        <strain evidence="1 2">IMV 1140</strain>
    </source>
</reference>